<evidence type="ECO:0000313" key="1">
    <source>
        <dbReference type="EMBL" id="TLS38881.1"/>
    </source>
</evidence>
<accession>A0A5R9F769</accession>
<dbReference type="Gene3D" id="3.30.530.20">
    <property type="match status" value="1"/>
</dbReference>
<comment type="caution">
    <text evidence="1">The sequence shown here is derived from an EMBL/GenBank/DDBJ whole genome shotgun (WGS) entry which is preliminary data.</text>
</comment>
<protein>
    <submittedName>
        <fullName evidence="1">SRPBCC family protein</fullName>
    </submittedName>
</protein>
<dbReference type="AlphaFoldDB" id="A0A5R9F769"/>
<name>A0A5R9F769_9BACL</name>
<proteinExistence type="predicted"/>
<sequence length="153" mass="18087">MERLRFTTSTPINAAVENTFDWVSNDRLKKLWMEGLVDITYNGTNGSLQEQHFIYKVKEGRTIQEYTGKYLSIEKYSLIAFRLSDSKKVMDMYYQFEPLSEQTTMVHTEIDIEFSDELTKFVGYSMKWFTKRSLLRNIQNLKQCIETGNTYPV</sequence>
<dbReference type="OrthoDB" id="2389233at2"/>
<dbReference type="Pfam" id="PF10604">
    <property type="entry name" value="Polyketide_cyc2"/>
    <property type="match status" value="1"/>
</dbReference>
<dbReference type="InterPro" id="IPR023393">
    <property type="entry name" value="START-like_dom_sf"/>
</dbReference>
<organism evidence="1 2">
    <name type="scientific">Exobacillus caeni</name>
    <dbReference type="NCBI Taxonomy" id="2574798"/>
    <lineage>
        <taxon>Bacteria</taxon>
        <taxon>Bacillati</taxon>
        <taxon>Bacillota</taxon>
        <taxon>Bacilli</taxon>
        <taxon>Bacillales</taxon>
        <taxon>Guptibacillaceae</taxon>
        <taxon>Exobacillus</taxon>
    </lineage>
</organism>
<evidence type="ECO:0000313" key="2">
    <source>
        <dbReference type="Proteomes" id="UP000308230"/>
    </source>
</evidence>
<dbReference type="SUPFAM" id="SSF55961">
    <property type="entry name" value="Bet v1-like"/>
    <property type="match status" value="1"/>
</dbReference>
<dbReference type="Proteomes" id="UP000308230">
    <property type="component" value="Unassembled WGS sequence"/>
</dbReference>
<gene>
    <name evidence="1" type="ORF">FCL54_00780</name>
</gene>
<dbReference type="InterPro" id="IPR019587">
    <property type="entry name" value="Polyketide_cyclase/dehydratase"/>
</dbReference>
<reference evidence="1 2" key="1">
    <citation type="submission" date="2019-04" db="EMBL/GenBank/DDBJ databases">
        <title>Bacillus caeni sp. nov., a bacterium isolated from mangrove sediment.</title>
        <authorList>
            <person name="Huang H."/>
            <person name="Mo K."/>
            <person name="Hu Y."/>
        </authorList>
    </citation>
    <scope>NUCLEOTIDE SEQUENCE [LARGE SCALE GENOMIC DNA]</scope>
    <source>
        <strain evidence="1 2">HB172195</strain>
    </source>
</reference>
<dbReference type="EMBL" id="SWLG01000001">
    <property type="protein sequence ID" value="TLS38881.1"/>
    <property type="molecule type" value="Genomic_DNA"/>
</dbReference>
<dbReference type="CDD" id="cd07812">
    <property type="entry name" value="SRPBCC"/>
    <property type="match status" value="1"/>
</dbReference>
<keyword evidence="2" id="KW-1185">Reference proteome</keyword>